<evidence type="ECO:0000256" key="1">
    <source>
        <dbReference type="SAM" id="MobiDB-lite"/>
    </source>
</evidence>
<dbReference type="OrthoDB" id="10320261at2759"/>
<protein>
    <submittedName>
        <fullName evidence="2">Uncharacterized protein</fullName>
    </submittedName>
</protein>
<keyword evidence="3" id="KW-1185">Reference proteome</keyword>
<sequence length="336" mass="37387">MRKAHLMTQRLQWEREANRDDKYPQASKPSMPSKKFGKHQKPPDDPASQTPTPSTVLRSNVVGGTSRRNSAETPKTVLILIDGGHRSMYELRDLIYSDDEGGDTIVDSSSEAEDHGSSSQDEMSDSEDVRDLENSNNGSRGVDEETEPDFEMVDATPAKPAHCHVPSRNHWHKQSPRQGPCQDRLTLHGTPSWPSRPSYTPPSSLLPSGHPITDPAPTSVCSMTPSDSISHIHSDARAPLPEKDDGLVAIRAELRAKTLLEIYQAIDEVAEKIIGLTIRRIKVRASMAGPDLPEDLYLQKRKWVAVAGVIKEVLEEKTGPHDDALLGGKWWWWMFI</sequence>
<feature type="compositionally biased region" description="Basic residues" evidence="1">
    <location>
        <begin position="161"/>
        <end position="175"/>
    </location>
</feature>
<name>C7ZIH2_FUSV7</name>
<reference evidence="2 3" key="1">
    <citation type="journal article" date="2009" name="PLoS Genet.">
        <title>The genome of Nectria haematococca: contribution of supernumerary chromosomes to gene expansion.</title>
        <authorList>
            <person name="Coleman J.J."/>
            <person name="Rounsley S.D."/>
            <person name="Rodriguez-Carres M."/>
            <person name="Kuo A."/>
            <person name="Wasmann C.C."/>
            <person name="Grimwood J."/>
            <person name="Schmutz J."/>
            <person name="Taga M."/>
            <person name="White G.J."/>
            <person name="Zhou S."/>
            <person name="Schwartz D.C."/>
            <person name="Freitag M."/>
            <person name="Ma L.J."/>
            <person name="Danchin E.G."/>
            <person name="Henrissat B."/>
            <person name="Coutinho P.M."/>
            <person name="Nelson D.R."/>
            <person name="Straney D."/>
            <person name="Napoli C.A."/>
            <person name="Barker B.M."/>
            <person name="Gribskov M."/>
            <person name="Rep M."/>
            <person name="Kroken S."/>
            <person name="Molnar I."/>
            <person name="Rensing C."/>
            <person name="Kennell J.C."/>
            <person name="Zamora J."/>
            <person name="Farman M.L."/>
            <person name="Selker E.U."/>
            <person name="Salamov A."/>
            <person name="Shapiro H."/>
            <person name="Pangilinan J."/>
            <person name="Lindquist E."/>
            <person name="Lamers C."/>
            <person name="Grigoriev I.V."/>
            <person name="Geiser D.M."/>
            <person name="Covert S.F."/>
            <person name="Temporini E."/>
            <person name="Vanetten H.D."/>
        </authorList>
    </citation>
    <scope>NUCLEOTIDE SEQUENCE [LARGE SCALE GENOMIC DNA]</scope>
    <source>
        <strain evidence="3">ATCC MYA-4622 / CBS 123669 / FGSC 9596 / NRRL 45880 / 77-13-4</strain>
    </source>
</reference>
<dbReference type="EMBL" id="GG698930">
    <property type="protein sequence ID" value="EEU36263.1"/>
    <property type="molecule type" value="Genomic_DNA"/>
</dbReference>
<feature type="compositionally biased region" description="Basic and acidic residues" evidence="1">
    <location>
        <begin position="230"/>
        <end position="240"/>
    </location>
</feature>
<gene>
    <name evidence="2" type="ORF">NECHADRAFT_87141</name>
</gene>
<dbReference type="KEGG" id="nhe:NECHADRAFT_87141"/>
<dbReference type="VEuPathDB" id="FungiDB:NECHADRAFT_87141"/>
<feature type="compositionally biased region" description="Polar residues" evidence="1">
    <location>
        <begin position="219"/>
        <end position="229"/>
    </location>
</feature>
<feature type="compositionally biased region" description="Low complexity" evidence="1">
    <location>
        <begin position="190"/>
        <end position="208"/>
    </location>
</feature>
<evidence type="ECO:0000313" key="2">
    <source>
        <dbReference type="EMBL" id="EEU36263.1"/>
    </source>
</evidence>
<dbReference type="RefSeq" id="XP_003041976.1">
    <property type="nucleotide sequence ID" value="XM_003041930.1"/>
</dbReference>
<feature type="compositionally biased region" description="Basic and acidic residues" evidence="1">
    <location>
        <begin position="12"/>
        <end position="23"/>
    </location>
</feature>
<dbReference type="InParanoid" id="C7ZIH2"/>
<dbReference type="Proteomes" id="UP000005206">
    <property type="component" value="Chromosome 12"/>
</dbReference>
<feature type="region of interest" description="Disordered" evidence="1">
    <location>
        <begin position="1"/>
        <end position="70"/>
    </location>
</feature>
<proteinExistence type="predicted"/>
<dbReference type="HOGENOM" id="CLU_826643_0_0_1"/>
<accession>C7ZIH2</accession>
<dbReference type="GeneID" id="9674329"/>
<dbReference type="AlphaFoldDB" id="C7ZIH2"/>
<feature type="region of interest" description="Disordered" evidence="1">
    <location>
        <begin position="100"/>
        <end position="240"/>
    </location>
</feature>
<organism evidence="2 3">
    <name type="scientific">Fusarium vanettenii (strain ATCC MYA-4622 / CBS 123669 / FGSC 9596 / NRRL 45880 / 77-13-4)</name>
    <name type="common">Fusarium solani subsp. pisi</name>
    <dbReference type="NCBI Taxonomy" id="660122"/>
    <lineage>
        <taxon>Eukaryota</taxon>
        <taxon>Fungi</taxon>
        <taxon>Dikarya</taxon>
        <taxon>Ascomycota</taxon>
        <taxon>Pezizomycotina</taxon>
        <taxon>Sordariomycetes</taxon>
        <taxon>Hypocreomycetidae</taxon>
        <taxon>Hypocreales</taxon>
        <taxon>Nectriaceae</taxon>
        <taxon>Fusarium</taxon>
        <taxon>Fusarium solani species complex</taxon>
        <taxon>Fusarium vanettenii</taxon>
    </lineage>
</organism>
<feature type="compositionally biased region" description="Polar residues" evidence="1">
    <location>
        <begin position="47"/>
        <end position="70"/>
    </location>
</feature>
<evidence type="ECO:0000313" key="3">
    <source>
        <dbReference type="Proteomes" id="UP000005206"/>
    </source>
</evidence>